<reference evidence="3" key="1">
    <citation type="submission" date="2016-11" db="EMBL/GenBank/DDBJ databases">
        <authorList>
            <person name="Varghese N."/>
            <person name="Submissions S."/>
        </authorList>
    </citation>
    <scope>NUCLEOTIDE SEQUENCE [LARGE SCALE GENOMIC DNA]</scope>
    <source>
        <strain evidence="3">CECT 8089</strain>
    </source>
</reference>
<evidence type="ECO:0008006" key="4">
    <source>
        <dbReference type="Google" id="ProtNLM"/>
    </source>
</evidence>
<feature type="transmembrane region" description="Helical" evidence="1">
    <location>
        <begin position="232"/>
        <end position="254"/>
    </location>
</feature>
<keyword evidence="3" id="KW-1185">Reference proteome</keyword>
<accession>A0A1M7L1Y8</accession>
<dbReference type="Proteomes" id="UP000184305">
    <property type="component" value="Unassembled WGS sequence"/>
</dbReference>
<dbReference type="STRING" id="1220495.SAMN05216288_4177"/>
<dbReference type="OrthoDB" id="7030317at2"/>
<dbReference type="RefSeq" id="WP_073267376.1">
    <property type="nucleotide sequence ID" value="NZ_FRBQ01000007.1"/>
</dbReference>
<gene>
    <name evidence="2" type="ORF">SAMN05216288_4177</name>
</gene>
<name>A0A1M7L1Y8_9GAMM</name>
<dbReference type="AlphaFoldDB" id="A0A1M7L1Y8"/>
<evidence type="ECO:0000313" key="2">
    <source>
        <dbReference type="EMBL" id="SHM71356.1"/>
    </source>
</evidence>
<feature type="transmembrane region" description="Helical" evidence="1">
    <location>
        <begin position="172"/>
        <end position="200"/>
    </location>
</feature>
<feature type="transmembrane region" description="Helical" evidence="1">
    <location>
        <begin position="113"/>
        <end position="136"/>
    </location>
</feature>
<feature type="transmembrane region" description="Helical" evidence="1">
    <location>
        <begin position="33"/>
        <end position="53"/>
    </location>
</feature>
<evidence type="ECO:0000313" key="3">
    <source>
        <dbReference type="Proteomes" id="UP000184305"/>
    </source>
</evidence>
<dbReference type="EMBL" id="FRBQ01000007">
    <property type="protein sequence ID" value="SHM71356.1"/>
    <property type="molecule type" value="Genomic_DNA"/>
</dbReference>
<organism evidence="2 3">
    <name type="scientific">Phytopseudomonas punonensis</name>
    <dbReference type="NCBI Taxonomy" id="1220495"/>
    <lineage>
        <taxon>Bacteria</taxon>
        <taxon>Pseudomonadati</taxon>
        <taxon>Pseudomonadota</taxon>
        <taxon>Gammaproteobacteria</taxon>
        <taxon>Pseudomonadales</taxon>
        <taxon>Pseudomonadaceae</taxon>
        <taxon>Phytopseudomonas</taxon>
    </lineage>
</organism>
<protein>
    <recommendedName>
        <fullName evidence="4">Etoposide-induced protein 2.4 (EI24)</fullName>
    </recommendedName>
</protein>
<proteinExistence type="predicted"/>
<keyword evidence="1" id="KW-0812">Transmembrane</keyword>
<keyword evidence="1" id="KW-1133">Transmembrane helix</keyword>
<evidence type="ECO:0000256" key="1">
    <source>
        <dbReference type="SAM" id="Phobius"/>
    </source>
</evidence>
<keyword evidence="1" id="KW-0472">Membrane</keyword>
<sequence>MSLKSRCQSVASAFGEAFTCLALAFRSSLQLGVLTRSCGLCFLAFALWTWLFYTQFEVIAQAAGLLSLFIVMGAAILGFVPSIGGAGAASVSGMASIAPALGILVVYAGLLTLLMIGTLYIGLIVLSIRLALRWVLMGSLRERALRHYPPLAQRQAQPAQRLTGARYHLGPWLGLSIGSLLCLLIPLLNGVLLLLLLAYLNVRFLVPAALSGLANGSEQLQAVHQQRGAMTAFGLLILLIAPIPLINLLLPALLGAGSCHLAYRGLQRAGLAAGVAEAPQVSLPPP</sequence>
<feature type="transmembrane region" description="Helical" evidence="1">
    <location>
        <begin position="59"/>
        <end position="80"/>
    </location>
</feature>